<evidence type="ECO:0000313" key="3">
    <source>
        <dbReference type="EMBL" id="KAL2286755.1"/>
    </source>
</evidence>
<organism evidence="3 4">
    <name type="scientific">Diaporthe vaccinii</name>
    <dbReference type="NCBI Taxonomy" id="105482"/>
    <lineage>
        <taxon>Eukaryota</taxon>
        <taxon>Fungi</taxon>
        <taxon>Dikarya</taxon>
        <taxon>Ascomycota</taxon>
        <taxon>Pezizomycotina</taxon>
        <taxon>Sordariomycetes</taxon>
        <taxon>Sordariomycetidae</taxon>
        <taxon>Diaporthales</taxon>
        <taxon>Diaporthaceae</taxon>
        <taxon>Diaporthe</taxon>
        <taxon>Diaporthe eres species complex</taxon>
    </lineage>
</organism>
<evidence type="ECO:0000259" key="2">
    <source>
        <dbReference type="Pfam" id="PF25139"/>
    </source>
</evidence>
<feature type="chain" id="PRO_5045439259" description="Secreted LysM effector LysM C-terminal domain-containing protein" evidence="1">
    <location>
        <begin position="20"/>
        <end position="134"/>
    </location>
</feature>
<comment type="caution">
    <text evidence="3">The sequence shown here is derived from an EMBL/GenBank/DDBJ whole genome shotgun (WGS) entry which is preliminary data.</text>
</comment>
<sequence length="134" mass="14120">MHFSTATAILFALSSSVSGWVVDIYDTTDCAQSGGQYYALEGSGESSCMVLPGKFGSGVDCHFFKDGGFDGPHDCGSDTFTMPASHRYRDAYCTIWQDGSCGQDGGHIIGEGTGNGCDAVNPNSKWGSFKCRSA</sequence>
<proteinExistence type="predicted"/>
<dbReference type="InterPro" id="IPR057277">
    <property type="entry name" value="LysM_C"/>
</dbReference>
<keyword evidence="1" id="KW-0732">Signal</keyword>
<gene>
    <name evidence="3" type="ORF">FJTKL_06733</name>
</gene>
<feature type="signal peptide" evidence="1">
    <location>
        <begin position="1"/>
        <end position="19"/>
    </location>
</feature>
<dbReference type="Proteomes" id="UP001600888">
    <property type="component" value="Unassembled WGS sequence"/>
</dbReference>
<accession>A0ABR4EWD7</accession>
<reference evidence="3 4" key="1">
    <citation type="submission" date="2024-03" db="EMBL/GenBank/DDBJ databases">
        <title>A high-quality draft genome sequence of Diaporthe vaccinii, a causative agent of upright dieback and viscid rot disease in cranberry plants.</title>
        <authorList>
            <person name="Sarrasin M."/>
            <person name="Lang B.F."/>
            <person name="Burger G."/>
        </authorList>
    </citation>
    <scope>NUCLEOTIDE SEQUENCE [LARGE SCALE GENOMIC DNA]</scope>
    <source>
        <strain evidence="3 4">IS7</strain>
    </source>
</reference>
<feature type="domain" description="Secreted LysM effector LysM C-terminal" evidence="2">
    <location>
        <begin position="20"/>
        <end position="131"/>
    </location>
</feature>
<evidence type="ECO:0000313" key="4">
    <source>
        <dbReference type="Proteomes" id="UP001600888"/>
    </source>
</evidence>
<evidence type="ECO:0000256" key="1">
    <source>
        <dbReference type="SAM" id="SignalP"/>
    </source>
</evidence>
<keyword evidence="4" id="KW-1185">Reference proteome</keyword>
<dbReference type="Pfam" id="PF25139">
    <property type="entry name" value="LysM14_C"/>
    <property type="match status" value="1"/>
</dbReference>
<name>A0ABR4EWD7_9PEZI</name>
<dbReference type="EMBL" id="JBAWTH010000023">
    <property type="protein sequence ID" value="KAL2286755.1"/>
    <property type="molecule type" value="Genomic_DNA"/>
</dbReference>
<protein>
    <recommendedName>
        <fullName evidence="2">Secreted LysM effector LysM C-terminal domain-containing protein</fullName>
    </recommendedName>
</protein>